<dbReference type="RefSeq" id="WP_137101956.1">
    <property type="nucleotide sequence ID" value="NZ_CP039865.1"/>
</dbReference>
<dbReference type="KEGG" id="paqt:E8L99_04680"/>
<dbReference type="GO" id="GO:0103068">
    <property type="term" value="F:leukotriene C4 gamma-glutamyl transferase activity"/>
    <property type="evidence" value="ECO:0007669"/>
    <property type="project" value="UniProtKB-EC"/>
</dbReference>
<evidence type="ECO:0000256" key="1">
    <source>
        <dbReference type="ARBA" id="ARBA00001049"/>
    </source>
</evidence>
<dbReference type="PANTHER" id="PTHR43199:SF1">
    <property type="entry name" value="GLUTATHIONE HYDROLASE PROENZYME"/>
    <property type="match status" value="1"/>
</dbReference>
<feature type="binding site" evidence="10">
    <location>
        <position position="445"/>
    </location>
    <ligand>
        <name>L-glutamate</name>
        <dbReference type="ChEBI" id="CHEBI:29985"/>
    </ligand>
</feature>
<dbReference type="EC" id="2.3.2.2" evidence="11"/>
<evidence type="ECO:0000256" key="2">
    <source>
        <dbReference type="ARBA" id="ARBA00001089"/>
    </source>
</evidence>
<feature type="active site" description="Nucleophile" evidence="9">
    <location>
        <position position="403"/>
    </location>
</feature>
<comment type="subunit">
    <text evidence="11">This enzyme consists of two polypeptide chains, which are synthesized in precursor form from a single polypeptide.</text>
</comment>
<evidence type="ECO:0000313" key="14">
    <source>
        <dbReference type="Proteomes" id="UP000298588"/>
    </source>
</evidence>
<dbReference type="InterPro" id="IPR000101">
    <property type="entry name" value="GGT_peptidase"/>
</dbReference>
<feature type="binding site" evidence="10">
    <location>
        <begin position="474"/>
        <end position="475"/>
    </location>
    <ligand>
        <name>L-glutamate</name>
        <dbReference type="ChEBI" id="CHEBI:29985"/>
    </ligand>
</feature>
<dbReference type="GO" id="GO:0006750">
    <property type="term" value="P:glutathione biosynthetic process"/>
    <property type="evidence" value="ECO:0007669"/>
    <property type="project" value="UniProtKB-KW"/>
</dbReference>
<dbReference type="PANTHER" id="PTHR43199">
    <property type="entry name" value="GLUTATHIONE HYDROLASE"/>
    <property type="match status" value="1"/>
</dbReference>
<dbReference type="EC" id="3.4.19.13" evidence="11"/>
<dbReference type="EMBL" id="CP039865">
    <property type="protein sequence ID" value="QCK88630.1"/>
    <property type="molecule type" value="Genomic_DNA"/>
</dbReference>
<keyword evidence="4 11" id="KW-0808">Transferase</keyword>
<evidence type="ECO:0000256" key="6">
    <source>
        <dbReference type="ARBA" id="ARBA00023145"/>
    </source>
</evidence>
<protein>
    <recommendedName>
        <fullName evidence="11">Glutathione hydrolase proenzyme</fullName>
        <ecNumber evidence="11">2.3.2.2</ecNumber>
        <ecNumber evidence="11">3.4.19.13</ecNumber>
    </recommendedName>
    <component>
        <recommendedName>
            <fullName evidence="11">Glutathione hydrolase large chain</fullName>
        </recommendedName>
    </component>
    <component>
        <recommendedName>
            <fullName evidence="11">Glutathione hydrolase small chain</fullName>
        </recommendedName>
    </component>
</protein>
<keyword evidence="12" id="KW-0732">Signal</keyword>
<dbReference type="InterPro" id="IPR055262">
    <property type="entry name" value="GGT_CS"/>
</dbReference>
<evidence type="ECO:0000256" key="7">
    <source>
        <dbReference type="ARBA" id="ARBA00023315"/>
    </source>
</evidence>
<dbReference type="InterPro" id="IPR043138">
    <property type="entry name" value="GGT_lsub"/>
</dbReference>
<dbReference type="UniPathway" id="UPA00204"/>
<dbReference type="SUPFAM" id="SSF56235">
    <property type="entry name" value="N-terminal nucleophile aminohydrolases (Ntn hydrolases)"/>
    <property type="match status" value="1"/>
</dbReference>
<comment type="catalytic activity">
    <reaction evidence="1 11">
        <text>an S-substituted glutathione + H2O = an S-substituted L-cysteinylglycine + L-glutamate</text>
        <dbReference type="Rhea" id="RHEA:59468"/>
        <dbReference type="ChEBI" id="CHEBI:15377"/>
        <dbReference type="ChEBI" id="CHEBI:29985"/>
        <dbReference type="ChEBI" id="CHEBI:90779"/>
        <dbReference type="ChEBI" id="CHEBI:143103"/>
        <dbReference type="EC" id="3.4.19.13"/>
    </reaction>
</comment>
<evidence type="ECO:0000313" key="13">
    <source>
        <dbReference type="EMBL" id="QCK88630.1"/>
    </source>
</evidence>
<gene>
    <name evidence="13" type="primary">ggt</name>
    <name evidence="13" type="ORF">E8L99_04680</name>
</gene>
<dbReference type="Proteomes" id="UP000298588">
    <property type="component" value="Chromosome"/>
</dbReference>
<feature type="binding site" evidence="10">
    <location>
        <position position="124"/>
    </location>
    <ligand>
        <name>L-glutamate</name>
        <dbReference type="ChEBI" id="CHEBI:29985"/>
    </ligand>
</feature>
<reference evidence="13 14" key="1">
    <citation type="submission" date="2019-04" db="EMBL/GenBank/DDBJ databases">
        <title>Phreatobacter aquaticus sp. nov.</title>
        <authorList>
            <person name="Choi A."/>
            <person name="Baek K."/>
        </authorList>
    </citation>
    <scope>NUCLEOTIDE SEQUENCE [LARGE SCALE GENOMIC DNA]</scope>
    <source>
        <strain evidence="13 14">NMCR1094</strain>
    </source>
</reference>
<dbReference type="InterPro" id="IPR043137">
    <property type="entry name" value="GGT_ssub_C"/>
</dbReference>
<evidence type="ECO:0000256" key="3">
    <source>
        <dbReference type="ARBA" id="ARBA00009381"/>
    </source>
</evidence>
<feature type="binding site" evidence="10">
    <location>
        <position position="496"/>
    </location>
    <ligand>
        <name>L-glutamate</name>
        <dbReference type="ChEBI" id="CHEBI:29985"/>
    </ligand>
</feature>
<keyword evidence="14" id="KW-1185">Reference proteome</keyword>
<keyword evidence="11" id="KW-0317">Glutathione biosynthesis</keyword>
<comment type="pathway">
    <text evidence="11">Sulfur metabolism; glutathione metabolism.</text>
</comment>
<comment type="catalytic activity">
    <reaction evidence="2 11">
        <text>glutathione + H2O = L-cysteinylglycine + L-glutamate</text>
        <dbReference type="Rhea" id="RHEA:28807"/>
        <dbReference type="ChEBI" id="CHEBI:15377"/>
        <dbReference type="ChEBI" id="CHEBI:29985"/>
        <dbReference type="ChEBI" id="CHEBI:57925"/>
        <dbReference type="ChEBI" id="CHEBI:61694"/>
        <dbReference type="EC" id="3.4.19.13"/>
    </reaction>
</comment>
<accession>A0A4D7QLI2</accession>
<keyword evidence="5 11" id="KW-0378">Hydrolase</keyword>
<feature type="chain" id="PRO_5020509105" description="Glutathione hydrolase proenzyme" evidence="12">
    <location>
        <begin position="32"/>
        <end position="591"/>
    </location>
</feature>
<comment type="catalytic activity">
    <reaction evidence="8 11">
        <text>an N-terminal (5-L-glutamyl)-[peptide] + an alpha-amino acid = 5-L-glutamyl amino acid + an N-terminal L-alpha-aminoacyl-[peptide]</text>
        <dbReference type="Rhea" id="RHEA:23904"/>
        <dbReference type="Rhea" id="RHEA-COMP:9780"/>
        <dbReference type="Rhea" id="RHEA-COMP:9795"/>
        <dbReference type="ChEBI" id="CHEBI:77644"/>
        <dbReference type="ChEBI" id="CHEBI:78597"/>
        <dbReference type="ChEBI" id="CHEBI:78599"/>
        <dbReference type="ChEBI" id="CHEBI:78608"/>
        <dbReference type="EC" id="2.3.2.2"/>
    </reaction>
</comment>
<dbReference type="NCBIfam" id="TIGR00066">
    <property type="entry name" value="g_glut_trans"/>
    <property type="match status" value="1"/>
</dbReference>
<dbReference type="GO" id="GO:0036374">
    <property type="term" value="F:glutathione hydrolase activity"/>
    <property type="evidence" value="ECO:0007669"/>
    <property type="project" value="UniProtKB-UniRule"/>
</dbReference>
<dbReference type="GO" id="GO:0006751">
    <property type="term" value="P:glutathione catabolic process"/>
    <property type="evidence" value="ECO:0007669"/>
    <property type="project" value="UniProtKB-UniRule"/>
</dbReference>
<comment type="similarity">
    <text evidence="3 11">Belongs to the gamma-glutamyltransferase family.</text>
</comment>
<feature type="signal peptide" evidence="12">
    <location>
        <begin position="1"/>
        <end position="31"/>
    </location>
</feature>
<proteinExistence type="inferred from homology"/>
<dbReference type="InterPro" id="IPR051792">
    <property type="entry name" value="GGT_bact"/>
</dbReference>
<keyword evidence="6 11" id="KW-0865">Zymogen</keyword>
<evidence type="ECO:0000256" key="12">
    <source>
        <dbReference type="SAM" id="SignalP"/>
    </source>
</evidence>
<organism evidence="13 14">
    <name type="scientific">Phreatobacter aquaticus</name>
    <dbReference type="NCBI Taxonomy" id="2570229"/>
    <lineage>
        <taxon>Bacteria</taxon>
        <taxon>Pseudomonadati</taxon>
        <taxon>Pseudomonadota</taxon>
        <taxon>Alphaproteobacteria</taxon>
        <taxon>Hyphomicrobiales</taxon>
        <taxon>Phreatobacteraceae</taxon>
        <taxon>Phreatobacter</taxon>
    </lineage>
</organism>
<dbReference type="Gene3D" id="1.10.246.130">
    <property type="match status" value="1"/>
</dbReference>
<dbReference type="Pfam" id="PF01019">
    <property type="entry name" value="G_glu_transpept"/>
    <property type="match status" value="1"/>
</dbReference>
<evidence type="ECO:0000256" key="9">
    <source>
        <dbReference type="PIRSR" id="PIRSR600101-1"/>
    </source>
</evidence>
<evidence type="ECO:0000256" key="11">
    <source>
        <dbReference type="RuleBase" id="RU368036"/>
    </source>
</evidence>
<dbReference type="AlphaFoldDB" id="A0A4D7QLI2"/>
<keyword evidence="7 11" id="KW-0012">Acyltransferase</keyword>
<feature type="binding site" evidence="10">
    <location>
        <begin position="421"/>
        <end position="423"/>
    </location>
    <ligand>
        <name>L-glutamate</name>
        <dbReference type="ChEBI" id="CHEBI:29985"/>
    </ligand>
</feature>
<sequence>MGYQIEICRRHIARLPALAAALALACHAALAQPAPQPPAQWPIISDAARTLPVIAPNGMVASQEAKASRIGVQVLERGGNAVDAAVAVGFALAVTLPRAGNIGGGGFMLVHLAEGNRTVAIDYRETAPAASTPTMFLGPNGEPDPRLSRDSGLAAGVPGTVAGLAEAHKRYGSGRFTLAQLIQPAITLAREGIVVDEDLADSLPRAAPRFQRFPASQRIFLKPDGSAPRRGETLVQADLARSLEAVAQRGPAGFYDGATAERIVAALAAHGGIMTAADLSGYRPVIREVVRGRYKGYEIASMPPPSSGGVHLVQLLNLLEPMDLGSRGHNSAESIHLMVEAMKLAYADRARYLGDPDSVQVPVAGLTSRAYAAALRPSINPDRARPSVDIRPGDPAPYEGEQTTHFSVVDRFGNAVANTYTLNFSYGLGLVADGTGIILNNEMDDFAAKAGASNAFGLVQGSANLPGPGKRPLSSMTPTILFRDGKVAMVTGSPGGSRIITITLQTILNVVDHGMNIAEAVAAPRIHHQWLPDAIDVEQGVSVDTLRLLAARGHRIMPRPAFGNVNAILATAEGWTGAADPRQRGTLAVGH</sequence>
<evidence type="ECO:0000256" key="5">
    <source>
        <dbReference type="ARBA" id="ARBA00022801"/>
    </source>
</evidence>
<name>A0A4D7QLI2_9HYPH</name>
<dbReference type="Gene3D" id="3.60.20.40">
    <property type="match status" value="1"/>
</dbReference>
<evidence type="ECO:0000256" key="4">
    <source>
        <dbReference type="ARBA" id="ARBA00022679"/>
    </source>
</evidence>
<dbReference type="OrthoDB" id="9781342at2"/>
<evidence type="ECO:0000256" key="8">
    <source>
        <dbReference type="ARBA" id="ARBA00047417"/>
    </source>
</evidence>
<dbReference type="PROSITE" id="PS00462">
    <property type="entry name" value="G_GLU_TRANSPEPTIDASE"/>
    <property type="match status" value="1"/>
</dbReference>
<dbReference type="InterPro" id="IPR029055">
    <property type="entry name" value="Ntn_hydrolases_N"/>
</dbReference>
<comment type="PTM">
    <text evidence="11">Cleaved by autocatalysis into a large and a small subunit.</text>
</comment>
<evidence type="ECO:0000256" key="10">
    <source>
        <dbReference type="PIRSR" id="PIRSR600101-2"/>
    </source>
</evidence>
<dbReference type="PRINTS" id="PR01210">
    <property type="entry name" value="GGTRANSPTASE"/>
</dbReference>